<comment type="caution">
    <text evidence="1">The sequence shown here is derived from an EMBL/GenBank/DDBJ whole genome shotgun (WGS) entry which is preliminary data.</text>
</comment>
<dbReference type="EMBL" id="QKWP01001598">
    <property type="protein sequence ID" value="RIB07792.1"/>
    <property type="molecule type" value="Genomic_DNA"/>
</dbReference>
<dbReference type="STRING" id="44941.A0A397UBZ5"/>
<evidence type="ECO:0000313" key="1">
    <source>
        <dbReference type="EMBL" id="RIB07792.1"/>
    </source>
</evidence>
<dbReference type="AlphaFoldDB" id="A0A397UBZ5"/>
<dbReference type="SUPFAM" id="SSF53098">
    <property type="entry name" value="Ribonuclease H-like"/>
    <property type="match status" value="1"/>
</dbReference>
<sequence length="86" mass="9967">MIKALDFMQDIIRIPCTAHTLQLVVGKGLLEIENLVKRAKKLMLYFTTLKQTQRLLEAQKKFSCNENIDLSQNDHELRIIADVPTR</sequence>
<proteinExistence type="predicted"/>
<name>A0A397UBZ5_9GLOM</name>
<keyword evidence="2" id="KW-1185">Reference proteome</keyword>
<evidence type="ECO:0008006" key="3">
    <source>
        <dbReference type="Google" id="ProtNLM"/>
    </source>
</evidence>
<evidence type="ECO:0000313" key="2">
    <source>
        <dbReference type="Proteomes" id="UP000266673"/>
    </source>
</evidence>
<dbReference type="Proteomes" id="UP000266673">
    <property type="component" value="Unassembled WGS sequence"/>
</dbReference>
<dbReference type="OrthoDB" id="2439666at2759"/>
<dbReference type="InterPro" id="IPR012337">
    <property type="entry name" value="RNaseH-like_sf"/>
</dbReference>
<protein>
    <recommendedName>
        <fullName evidence="3">DUF659 domain-containing protein</fullName>
    </recommendedName>
</protein>
<accession>A0A397UBZ5</accession>
<gene>
    <name evidence="1" type="ORF">C2G38_397789</name>
</gene>
<reference evidence="1 2" key="1">
    <citation type="submission" date="2018-06" db="EMBL/GenBank/DDBJ databases">
        <title>Comparative genomics reveals the genomic features of Rhizophagus irregularis, R. cerebriforme, R. diaphanum and Gigaspora rosea, and their symbiotic lifestyle signature.</title>
        <authorList>
            <person name="Morin E."/>
            <person name="San Clemente H."/>
            <person name="Chen E.C.H."/>
            <person name="De La Providencia I."/>
            <person name="Hainaut M."/>
            <person name="Kuo A."/>
            <person name="Kohler A."/>
            <person name="Murat C."/>
            <person name="Tang N."/>
            <person name="Roy S."/>
            <person name="Loubradou J."/>
            <person name="Henrissat B."/>
            <person name="Grigoriev I.V."/>
            <person name="Corradi N."/>
            <person name="Roux C."/>
            <person name="Martin F.M."/>
        </authorList>
    </citation>
    <scope>NUCLEOTIDE SEQUENCE [LARGE SCALE GENOMIC DNA]</scope>
    <source>
        <strain evidence="1 2">DAOM 194757</strain>
    </source>
</reference>
<organism evidence="1 2">
    <name type="scientific">Gigaspora rosea</name>
    <dbReference type="NCBI Taxonomy" id="44941"/>
    <lineage>
        <taxon>Eukaryota</taxon>
        <taxon>Fungi</taxon>
        <taxon>Fungi incertae sedis</taxon>
        <taxon>Mucoromycota</taxon>
        <taxon>Glomeromycotina</taxon>
        <taxon>Glomeromycetes</taxon>
        <taxon>Diversisporales</taxon>
        <taxon>Gigasporaceae</taxon>
        <taxon>Gigaspora</taxon>
    </lineage>
</organism>